<accession>A0ABV6Q3N2</accession>
<comment type="caution">
    <text evidence="1">The sequence shown here is derived from an EMBL/GenBank/DDBJ whole genome shotgun (WGS) entry which is preliminary data.</text>
</comment>
<reference evidence="1 2" key="1">
    <citation type="submission" date="2024-09" db="EMBL/GenBank/DDBJ databases">
        <authorList>
            <person name="Sun Q."/>
            <person name="Mori K."/>
        </authorList>
    </citation>
    <scope>NUCLEOTIDE SEQUENCE [LARGE SCALE GENOMIC DNA]</scope>
    <source>
        <strain evidence="1 2">NCAIM B.02340</strain>
    </source>
</reference>
<keyword evidence="2" id="KW-1185">Reference proteome</keyword>
<organism evidence="1 2">
    <name type="scientific">Thermus composti</name>
    <dbReference type="NCBI Taxonomy" id="532059"/>
    <lineage>
        <taxon>Bacteria</taxon>
        <taxon>Thermotogati</taxon>
        <taxon>Deinococcota</taxon>
        <taxon>Deinococci</taxon>
        <taxon>Thermales</taxon>
        <taxon>Thermaceae</taxon>
        <taxon>Thermus</taxon>
    </lineage>
</organism>
<evidence type="ECO:0000313" key="1">
    <source>
        <dbReference type="EMBL" id="MFC0595753.1"/>
    </source>
</evidence>
<name>A0ABV6Q3N2_9DEIN</name>
<dbReference type="Proteomes" id="UP001589830">
    <property type="component" value="Unassembled WGS sequence"/>
</dbReference>
<evidence type="ECO:0000313" key="2">
    <source>
        <dbReference type="Proteomes" id="UP001589830"/>
    </source>
</evidence>
<sequence length="126" mass="14325">MKAEFGQSKSNYGQARAYFYMPQFTTRQALGKVKSHKPMPPTEVSSLPPNLSWALAAAFEALEVLKREGLITRYDQEPFEEEGIYHLTAYAKDPNKVDRELGRLSARLSLEFDLPLYVLVSREPDA</sequence>
<dbReference type="EMBL" id="JBHLTW010000026">
    <property type="protein sequence ID" value="MFC0595753.1"/>
    <property type="molecule type" value="Genomic_DNA"/>
</dbReference>
<gene>
    <name evidence="1" type="ORF">ACFFFP_06180</name>
</gene>
<protein>
    <submittedName>
        <fullName evidence="1">Uncharacterized protein</fullName>
    </submittedName>
</protein>
<proteinExistence type="predicted"/>